<feature type="transmembrane region" description="Helical" evidence="1">
    <location>
        <begin position="156"/>
        <end position="172"/>
    </location>
</feature>
<keyword evidence="1" id="KW-0472">Membrane</keyword>
<proteinExistence type="predicted"/>
<reference evidence="2 3" key="1">
    <citation type="submission" date="2022-08" db="EMBL/GenBank/DDBJ databases">
        <title>Reclassification of Massilia species as members of the genera Telluria, Duganella, Pseudoduganella, Mokoshia gen. nov. and Zemynaea gen. nov. using orthogonal and non-orthogonal genome-based approaches.</title>
        <authorList>
            <person name="Bowman J.P."/>
        </authorList>
    </citation>
    <scope>NUCLEOTIDE SEQUENCE [LARGE SCALE GENOMIC DNA]</scope>
    <source>
        <strain evidence="2 3">JCM 31316</strain>
    </source>
</reference>
<evidence type="ECO:0000313" key="3">
    <source>
        <dbReference type="Proteomes" id="UP001204151"/>
    </source>
</evidence>
<feature type="transmembrane region" description="Helical" evidence="1">
    <location>
        <begin position="181"/>
        <end position="198"/>
    </location>
</feature>
<evidence type="ECO:0000313" key="2">
    <source>
        <dbReference type="EMBL" id="MCS0584792.1"/>
    </source>
</evidence>
<keyword evidence="1" id="KW-1133">Transmembrane helix</keyword>
<feature type="transmembrane region" description="Helical" evidence="1">
    <location>
        <begin position="341"/>
        <end position="362"/>
    </location>
</feature>
<accession>A0ABT1ZXY8</accession>
<organism evidence="2 3">
    <name type="scientific">Massilia pinisoli</name>
    <dbReference type="NCBI Taxonomy" id="1772194"/>
    <lineage>
        <taxon>Bacteria</taxon>
        <taxon>Pseudomonadati</taxon>
        <taxon>Pseudomonadota</taxon>
        <taxon>Betaproteobacteria</taxon>
        <taxon>Burkholderiales</taxon>
        <taxon>Oxalobacteraceae</taxon>
        <taxon>Telluria group</taxon>
        <taxon>Massilia</taxon>
    </lineage>
</organism>
<dbReference type="EMBL" id="JANUGW010000025">
    <property type="protein sequence ID" value="MCS0584792.1"/>
    <property type="molecule type" value="Genomic_DNA"/>
</dbReference>
<keyword evidence="3" id="KW-1185">Reference proteome</keyword>
<feature type="transmembrane region" description="Helical" evidence="1">
    <location>
        <begin position="128"/>
        <end position="150"/>
    </location>
</feature>
<feature type="transmembrane region" description="Helical" evidence="1">
    <location>
        <begin position="293"/>
        <end position="312"/>
    </location>
</feature>
<gene>
    <name evidence="2" type="ORF">NX784_24700</name>
</gene>
<sequence length="415" mass="43234">MTKVADNPATRSQETTIRSPFLRLRLRWYAVSTARLLLRRWQAVTLAAGVLASANASAFGNLDTLARPLLTLLTPGHGAAWRIGYLLGLQALAAAWTAMQRDQIAGGPFMAFAGSLPFTPRERRRVDLAVLLLADSPLLLVAASAFGLAAGRGAPAAHAVLLCDVVLLALVAQRAVLERRYGAWTGVAMGALVAGAAFGTQLALAANVVVGVAAAGALVLAPRPRTRRRARPLRARRARLPAPGGRHGAALQISLAVLLRERRDELVAKGLTAAAIVAAAVGLVTLFDRDARSFPTVLLAEACCALAFSGLFRGLHQAHRASMGFVGALPVAANWRRPFDLLAVFAAALPFLAALTAFAWAIGAAAPAQLLAALASNAVLLCALRAPQLISERHAVVLATVGAGCWTAATIACLL</sequence>
<feature type="transmembrane region" description="Helical" evidence="1">
    <location>
        <begin position="266"/>
        <end position="287"/>
    </location>
</feature>
<feature type="transmembrane region" description="Helical" evidence="1">
    <location>
        <begin position="204"/>
        <end position="221"/>
    </location>
</feature>
<dbReference type="RefSeq" id="WP_258819338.1">
    <property type="nucleotide sequence ID" value="NZ_JANUGW010000025.1"/>
</dbReference>
<name>A0ABT1ZXY8_9BURK</name>
<dbReference type="Proteomes" id="UP001204151">
    <property type="component" value="Unassembled WGS sequence"/>
</dbReference>
<protein>
    <submittedName>
        <fullName evidence="2">Uncharacterized protein</fullName>
    </submittedName>
</protein>
<keyword evidence="1" id="KW-0812">Transmembrane</keyword>
<comment type="caution">
    <text evidence="2">The sequence shown here is derived from an EMBL/GenBank/DDBJ whole genome shotgun (WGS) entry which is preliminary data.</text>
</comment>
<evidence type="ECO:0000256" key="1">
    <source>
        <dbReference type="SAM" id="Phobius"/>
    </source>
</evidence>